<keyword evidence="2" id="KW-1185">Reference proteome</keyword>
<dbReference type="SUPFAM" id="SSF56672">
    <property type="entry name" value="DNA/RNA polymerases"/>
    <property type="match status" value="1"/>
</dbReference>
<evidence type="ECO:0008006" key="3">
    <source>
        <dbReference type="Google" id="ProtNLM"/>
    </source>
</evidence>
<dbReference type="PANTHER" id="PTHR33064:SF37">
    <property type="entry name" value="RIBONUCLEASE H"/>
    <property type="match status" value="1"/>
</dbReference>
<dbReference type="OMA" id="CNVIVIH"/>
<dbReference type="PANTHER" id="PTHR33064">
    <property type="entry name" value="POL PROTEIN"/>
    <property type="match status" value="1"/>
</dbReference>
<evidence type="ECO:0000313" key="1">
    <source>
        <dbReference type="EMBL" id="EEP82145.1"/>
    </source>
</evidence>
<dbReference type="KEGG" id="ure:UREG_07010"/>
<dbReference type="GeneID" id="8442550"/>
<dbReference type="Gene3D" id="3.10.10.10">
    <property type="entry name" value="HIV Type 1 Reverse Transcriptase, subunit A, domain 1"/>
    <property type="match status" value="1"/>
</dbReference>
<dbReference type="STRING" id="336963.C4JWR8"/>
<dbReference type="InterPro" id="IPR043502">
    <property type="entry name" value="DNA/RNA_pol_sf"/>
</dbReference>
<gene>
    <name evidence="1" type="ORF">UREG_07010</name>
</gene>
<evidence type="ECO:0000313" key="2">
    <source>
        <dbReference type="Proteomes" id="UP000002058"/>
    </source>
</evidence>
<organism evidence="1 2">
    <name type="scientific">Uncinocarpus reesii (strain UAMH 1704)</name>
    <dbReference type="NCBI Taxonomy" id="336963"/>
    <lineage>
        <taxon>Eukaryota</taxon>
        <taxon>Fungi</taxon>
        <taxon>Dikarya</taxon>
        <taxon>Ascomycota</taxon>
        <taxon>Pezizomycotina</taxon>
        <taxon>Eurotiomycetes</taxon>
        <taxon>Eurotiomycetidae</taxon>
        <taxon>Onygenales</taxon>
        <taxon>Onygenaceae</taxon>
        <taxon>Uncinocarpus</taxon>
    </lineage>
</organism>
<accession>C4JWR8</accession>
<dbReference type="HOGENOM" id="CLU_1788267_0_0_1"/>
<proteinExistence type="predicted"/>
<dbReference type="AlphaFoldDB" id="C4JWR8"/>
<protein>
    <recommendedName>
        <fullName evidence="3">Reverse transcriptase domain-containing protein</fullName>
    </recommendedName>
</protein>
<dbReference type="InterPro" id="IPR043128">
    <property type="entry name" value="Rev_trsase/Diguanyl_cyclase"/>
</dbReference>
<dbReference type="InParanoid" id="C4JWR8"/>
<dbReference type="RefSeq" id="XP_002584043.1">
    <property type="nucleotide sequence ID" value="XM_002583997.1"/>
</dbReference>
<dbReference type="eggNOG" id="ENOG502RUIR">
    <property type="taxonomic scope" value="Eukaryota"/>
</dbReference>
<sequence length="145" mass="15789">MCQIPHALQKQFIDIINDSVKAGTLEPSHGPHSNPYFLIEKKKKGMCCFVDAAQHCNVIVIHDVFIPLNCDEFAEEFAGMAIASLVDLFSRYDNSLLAEESRNMTAFNTPISSYQQTALVQGAMNSPAQAQCGIAAILNSGIIPS</sequence>
<dbReference type="Proteomes" id="UP000002058">
    <property type="component" value="Unassembled WGS sequence"/>
</dbReference>
<dbReference type="EMBL" id="CH476618">
    <property type="protein sequence ID" value="EEP82145.1"/>
    <property type="molecule type" value="Genomic_DNA"/>
</dbReference>
<reference evidence="2" key="1">
    <citation type="journal article" date="2009" name="Genome Res.">
        <title>Comparative genomic analyses of the human fungal pathogens Coccidioides and their relatives.</title>
        <authorList>
            <person name="Sharpton T.J."/>
            <person name="Stajich J.E."/>
            <person name="Rounsley S.D."/>
            <person name="Gardner M.J."/>
            <person name="Wortman J.R."/>
            <person name="Jordar V.S."/>
            <person name="Maiti R."/>
            <person name="Kodira C.D."/>
            <person name="Neafsey D.E."/>
            <person name="Zeng Q."/>
            <person name="Hung C.-Y."/>
            <person name="McMahan C."/>
            <person name="Muszewska A."/>
            <person name="Grynberg M."/>
            <person name="Mandel M.A."/>
            <person name="Kellner E.M."/>
            <person name="Barker B.M."/>
            <person name="Galgiani J.N."/>
            <person name="Orbach M.J."/>
            <person name="Kirkland T.N."/>
            <person name="Cole G.T."/>
            <person name="Henn M.R."/>
            <person name="Birren B.W."/>
            <person name="Taylor J.W."/>
        </authorList>
    </citation>
    <scope>NUCLEOTIDE SEQUENCE [LARGE SCALE GENOMIC DNA]</scope>
    <source>
        <strain evidence="2">UAMH 1704</strain>
    </source>
</reference>
<name>C4JWR8_UNCRE</name>
<dbReference type="Gene3D" id="3.30.70.270">
    <property type="match status" value="1"/>
</dbReference>
<dbReference type="VEuPathDB" id="FungiDB:UREG_07010"/>
<dbReference type="OrthoDB" id="5425374at2759"/>
<dbReference type="InterPro" id="IPR051320">
    <property type="entry name" value="Viral_Replic_Matur_Polypro"/>
</dbReference>